<dbReference type="InterPro" id="IPR049012">
    <property type="entry name" value="Mutator_transp_dom"/>
</dbReference>
<proteinExistence type="inferred from homology"/>
<dbReference type="Pfam" id="PF25244">
    <property type="entry name" value="PML_C"/>
    <property type="match status" value="1"/>
</dbReference>
<comment type="caution">
    <text evidence="9">The sequence shown here is derived from an EMBL/GenBank/DDBJ whole genome shotgun (WGS) entry which is preliminary data.</text>
</comment>
<dbReference type="Proteomes" id="UP000683360">
    <property type="component" value="Unassembled WGS sequence"/>
</dbReference>
<dbReference type="GO" id="GO:0003676">
    <property type="term" value="F:nucleic acid binding"/>
    <property type="evidence" value="ECO:0007669"/>
    <property type="project" value="InterPro"/>
</dbReference>
<dbReference type="GO" id="GO:0005737">
    <property type="term" value="C:cytoplasm"/>
    <property type="evidence" value="ECO:0007669"/>
    <property type="project" value="TreeGrafter"/>
</dbReference>
<dbReference type="InterPro" id="IPR013520">
    <property type="entry name" value="Ribonucl_H"/>
</dbReference>
<feature type="domain" description="Exonuclease" evidence="8">
    <location>
        <begin position="615"/>
        <end position="792"/>
    </location>
</feature>
<gene>
    <name evidence="9" type="ORF">MEDL_27739</name>
</gene>
<dbReference type="PANTHER" id="PTHR13058">
    <property type="entry name" value="THREE PRIME REPAIR EXONUCLEASE 1, 2"/>
    <property type="match status" value="1"/>
</dbReference>
<evidence type="ECO:0000256" key="2">
    <source>
        <dbReference type="ARBA" id="ARBA00022722"/>
    </source>
</evidence>
<evidence type="ECO:0000256" key="7">
    <source>
        <dbReference type="ARBA" id="ARBA00025769"/>
    </source>
</evidence>
<dbReference type="Pfam" id="PF20700">
    <property type="entry name" value="Mutator"/>
    <property type="match status" value="1"/>
</dbReference>
<protein>
    <recommendedName>
        <fullName evidence="8">Exonuclease domain-containing protein</fullName>
    </recommendedName>
</protein>
<comment type="similarity">
    <text evidence="7">Belongs to the exonuclease superfamily. TREX family.</text>
</comment>
<keyword evidence="3" id="KW-0479">Metal-binding</keyword>
<dbReference type="EMBL" id="CAJPWZ010001389">
    <property type="protein sequence ID" value="CAG2213843.1"/>
    <property type="molecule type" value="Genomic_DNA"/>
</dbReference>
<evidence type="ECO:0000256" key="6">
    <source>
        <dbReference type="ARBA" id="ARBA00022842"/>
    </source>
</evidence>
<dbReference type="InterPro" id="IPR012337">
    <property type="entry name" value="RNaseH-like_sf"/>
</dbReference>
<name>A0A8S3SA60_MYTED</name>
<evidence type="ECO:0000256" key="1">
    <source>
        <dbReference type="ARBA" id="ARBA00001946"/>
    </source>
</evidence>
<dbReference type="Pfam" id="PF00929">
    <property type="entry name" value="RNase_T"/>
    <property type="match status" value="1"/>
</dbReference>
<dbReference type="InterPro" id="IPR057617">
    <property type="entry name" value="PML_C"/>
</dbReference>
<dbReference type="GO" id="GO:0046872">
    <property type="term" value="F:metal ion binding"/>
    <property type="evidence" value="ECO:0007669"/>
    <property type="project" value="UniProtKB-KW"/>
</dbReference>
<keyword evidence="4" id="KW-0378">Hydrolase</keyword>
<evidence type="ECO:0000256" key="3">
    <source>
        <dbReference type="ARBA" id="ARBA00022723"/>
    </source>
</evidence>
<dbReference type="SUPFAM" id="SSF53098">
    <property type="entry name" value="Ribonuclease H-like"/>
    <property type="match status" value="1"/>
</dbReference>
<dbReference type="OrthoDB" id="6056408at2759"/>
<keyword evidence="2" id="KW-0540">Nuclease</keyword>
<dbReference type="GO" id="GO:0008296">
    <property type="term" value="F:3'-5'-DNA exonuclease activity"/>
    <property type="evidence" value="ECO:0007669"/>
    <property type="project" value="TreeGrafter"/>
</dbReference>
<keyword evidence="5" id="KW-0269">Exonuclease</keyword>
<evidence type="ECO:0000313" key="9">
    <source>
        <dbReference type="EMBL" id="CAG2213843.1"/>
    </source>
</evidence>
<evidence type="ECO:0000256" key="5">
    <source>
        <dbReference type="ARBA" id="ARBA00022839"/>
    </source>
</evidence>
<dbReference type="PANTHER" id="PTHR13058:SF22">
    <property type="entry name" value="EXODEOXYRIBONUCLEASE III"/>
    <property type="match status" value="1"/>
</dbReference>
<evidence type="ECO:0000313" key="10">
    <source>
        <dbReference type="Proteomes" id="UP000683360"/>
    </source>
</evidence>
<dbReference type="InterPro" id="IPR040393">
    <property type="entry name" value="TREX1/2"/>
</dbReference>
<sequence>MRTRRNKRGKFSKSPNVTKSKRVQELVFTKNWNKKKEITLPNFPFESDHTYCTFGKSDSDDLFDEVLPVDLLPLDHCRYVCELDLIAQQLKHCTTCSINLHLYNSLGVRPYGVTGIVYVKCHICESVNRIRLGKTHHSTEHKRGLGTFDVNTKLATGMLHVGIGETQINNLFSTMNVHYPHHKTLKSRENEVGIVMETQATNSEQKSLLDEAFQSMTIGAEENENTGTDTGLKLSTDTCWQKKGSGRSYDSLSGVATLIGGKNKTIVRHSIRCKGCRICKSAQKKEIPAPKHKCAKNWTGSAKGMEPDMVVEMIKDLDNRGVKIKELAGDDDSTGFNRAAKLLPHSNIVKSSDRNHVMVNASKKLYSIKLKHKELSAMVINSFLKNYSFMLSQNQGNSEGIENGVRCTIDHMYGQHTKCDVKWCGYLKDPTTYRHSNLPYGKNLSSLALKNDLERLFLKDIEQKSKKLSNLASSQSNESFNFTLSTKAPKYKHYSGSSSLGYRVSASVLQKNEGYSYISEVNESAGLSPGNMSIKRATLLDKRRATKLQKSRTRKFKTERKRLKEMKLAKNSGLEIREGKTYESEIGMTEQNVDEIEIPDPPEIREFTDNILTAPILIFDLETTGLQRTSDIIQIAAYSQNNKFSSYIMPNRVISNGASAVTNISVIGSQMYYNLQPVPSKLQNVAFTDFNDFVKSFPVKPLLVGHNIKRYDCHVLYNSLKFHNMWNEFASNISGFLDTLELFKLLYPKRPSYSQTALVGELLGETYSAHNAEDDTEALYRLVQSKGDIKCNIQALVFSANYPKEFSHQQDNLQTFTDAIFSKAISRTLALKAARSNLRLEHFNIAVKRNGLDGLKSVLSEQTNQGIVRVTTNKKAIIKIFDFLTRES</sequence>
<evidence type="ECO:0000256" key="4">
    <source>
        <dbReference type="ARBA" id="ARBA00022801"/>
    </source>
</evidence>
<reference evidence="9" key="1">
    <citation type="submission" date="2021-03" db="EMBL/GenBank/DDBJ databases">
        <authorList>
            <person name="Bekaert M."/>
        </authorList>
    </citation>
    <scope>NUCLEOTIDE SEQUENCE</scope>
</reference>
<dbReference type="CDD" id="cd06127">
    <property type="entry name" value="DEDDh"/>
    <property type="match status" value="1"/>
</dbReference>
<dbReference type="Gene3D" id="3.30.420.10">
    <property type="entry name" value="Ribonuclease H-like superfamily/Ribonuclease H"/>
    <property type="match status" value="1"/>
</dbReference>
<organism evidence="9 10">
    <name type="scientific">Mytilus edulis</name>
    <name type="common">Blue mussel</name>
    <dbReference type="NCBI Taxonomy" id="6550"/>
    <lineage>
        <taxon>Eukaryota</taxon>
        <taxon>Metazoa</taxon>
        <taxon>Spiralia</taxon>
        <taxon>Lophotrochozoa</taxon>
        <taxon>Mollusca</taxon>
        <taxon>Bivalvia</taxon>
        <taxon>Autobranchia</taxon>
        <taxon>Pteriomorphia</taxon>
        <taxon>Mytilida</taxon>
        <taxon>Mytiloidea</taxon>
        <taxon>Mytilidae</taxon>
        <taxon>Mytilinae</taxon>
        <taxon>Mytilus</taxon>
    </lineage>
</organism>
<keyword evidence="10" id="KW-1185">Reference proteome</keyword>
<comment type="cofactor">
    <cofactor evidence="1">
        <name>Mg(2+)</name>
        <dbReference type="ChEBI" id="CHEBI:18420"/>
    </cofactor>
</comment>
<evidence type="ECO:0000259" key="8">
    <source>
        <dbReference type="SMART" id="SM00479"/>
    </source>
</evidence>
<dbReference type="AlphaFoldDB" id="A0A8S3SA60"/>
<accession>A0A8S3SA60</accession>
<dbReference type="InterPro" id="IPR036397">
    <property type="entry name" value="RNaseH_sf"/>
</dbReference>
<dbReference type="SMART" id="SM00479">
    <property type="entry name" value="EXOIII"/>
    <property type="match status" value="1"/>
</dbReference>
<keyword evidence="6" id="KW-0460">Magnesium</keyword>
<dbReference type="GO" id="GO:0006308">
    <property type="term" value="P:DNA catabolic process"/>
    <property type="evidence" value="ECO:0007669"/>
    <property type="project" value="TreeGrafter"/>
</dbReference>